<sequence length="79" mass="9142">MVFKGPSDRLVCVNICISLNSRFIKVNSRPLYKSFYLKKFNTLWVPIAVRPLYYDRVSLAECIVIPKCIDVSRGVFLRA</sequence>
<organism evidence="1 2">
    <name type="scientific">Glonium stellatum</name>
    <dbReference type="NCBI Taxonomy" id="574774"/>
    <lineage>
        <taxon>Eukaryota</taxon>
        <taxon>Fungi</taxon>
        <taxon>Dikarya</taxon>
        <taxon>Ascomycota</taxon>
        <taxon>Pezizomycotina</taxon>
        <taxon>Dothideomycetes</taxon>
        <taxon>Pleosporomycetidae</taxon>
        <taxon>Gloniales</taxon>
        <taxon>Gloniaceae</taxon>
        <taxon>Glonium</taxon>
    </lineage>
</organism>
<gene>
    <name evidence="1" type="ORF">AOQ84DRAFT_83422</name>
</gene>
<protein>
    <submittedName>
        <fullName evidence="1">Uncharacterized protein</fullName>
    </submittedName>
</protein>
<proteinExistence type="predicted"/>
<name>A0A8E2EWY7_9PEZI</name>
<evidence type="ECO:0000313" key="2">
    <source>
        <dbReference type="Proteomes" id="UP000250140"/>
    </source>
</evidence>
<keyword evidence="2" id="KW-1185">Reference proteome</keyword>
<dbReference type="Proteomes" id="UP000250140">
    <property type="component" value="Unassembled WGS sequence"/>
</dbReference>
<dbReference type="EMBL" id="KV750125">
    <property type="protein sequence ID" value="OCL06135.1"/>
    <property type="molecule type" value="Genomic_DNA"/>
</dbReference>
<reference evidence="1 2" key="1">
    <citation type="journal article" date="2016" name="Nat. Commun.">
        <title>Ectomycorrhizal ecology is imprinted in the genome of the dominant symbiotic fungus Cenococcum geophilum.</title>
        <authorList>
            <consortium name="DOE Joint Genome Institute"/>
            <person name="Peter M."/>
            <person name="Kohler A."/>
            <person name="Ohm R.A."/>
            <person name="Kuo A."/>
            <person name="Krutzmann J."/>
            <person name="Morin E."/>
            <person name="Arend M."/>
            <person name="Barry K.W."/>
            <person name="Binder M."/>
            <person name="Choi C."/>
            <person name="Clum A."/>
            <person name="Copeland A."/>
            <person name="Grisel N."/>
            <person name="Haridas S."/>
            <person name="Kipfer T."/>
            <person name="LaButti K."/>
            <person name="Lindquist E."/>
            <person name="Lipzen A."/>
            <person name="Maire R."/>
            <person name="Meier B."/>
            <person name="Mihaltcheva S."/>
            <person name="Molinier V."/>
            <person name="Murat C."/>
            <person name="Poggeler S."/>
            <person name="Quandt C.A."/>
            <person name="Sperisen C."/>
            <person name="Tritt A."/>
            <person name="Tisserant E."/>
            <person name="Crous P.W."/>
            <person name="Henrissat B."/>
            <person name="Nehls U."/>
            <person name="Egli S."/>
            <person name="Spatafora J.W."/>
            <person name="Grigoriev I.V."/>
            <person name="Martin F.M."/>
        </authorList>
    </citation>
    <scope>NUCLEOTIDE SEQUENCE [LARGE SCALE GENOMIC DNA]</scope>
    <source>
        <strain evidence="1 2">CBS 207.34</strain>
    </source>
</reference>
<evidence type="ECO:0000313" key="1">
    <source>
        <dbReference type="EMBL" id="OCL06135.1"/>
    </source>
</evidence>
<dbReference type="AlphaFoldDB" id="A0A8E2EWY7"/>
<accession>A0A8E2EWY7</accession>